<dbReference type="Proteomes" id="UP000023152">
    <property type="component" value="Unassembled WGS sequence"/>
</dbReference>
<evidence type="ECO:0000313" key="5">
    <source>
        <dbReference type="EMBL" id="ETO33150.1"/>
    </source>
</evidence>
<dbReference type="PANTHER" id="PTHR19848">
    <property type="entry name" value="WD40 REPEAT PROTEIN"/>
    <property type="match status" value="1"/>
</dbReference>
<proteinExistence type="predicted"/>
<feature type="repeat" description="WD" evidence="3">
    <location>
        <begin position="144"/>
        <end position="191"/>
    </location>
</feature>
<evidence type="ECO:0000256" key="2">
    <source>
        <dbReference type="ARBA" id="ARBA00022737"/>
    </source>
</evidence>
<keyword evidence="2" id="KW-0677">Repeat</keyword>
<dbReference type="EMBL" id="ASPP01003634">
    <property type="protein sequence ID" value="ETO33150.1"/>
    <property type="molecule type" value="Genomic_DNA"/>
</dbReference>
<dbReference type="InterPro" id="IPR019775">
    <property type="entry name" value="WD40_repeat_CS"/>
</dbReference>
<feature type="repeat" description="WD" evidence="3">
    <location>
        <begin position="119"/>
        <end position="143"/>
    </location>
</feature>
<dbReference type="SMART" id="SM00320">
    <property type="entry name" value="WD40"/>
    <property type="match status" value="2"/>
</dbReference>
<dbReference type="PROSITE" id="PS50082">
    <property type="entry name" value="WD_REPEATS_2"/>
    <property type="match status" value="2"/>
</dbReference>
<evidence type="ECO:0000256" key="3">
    <source>
        <dbReference type="PROSITE-ProRule" id="PRU00221"/>
    </source>
</evidence>
<accession>X6P3N1</accession>
<dbReference type="InterPro" id="IPR001680">
    <property type="entry name" value="WD40_rpt"/>
</dbReference>
<reference evidence="5 6" key="1">
    <citation type="journal article" date="2013" name="Curr. Biol.">
        <title>The Genome of the Foraminiferan Reticulomyxa filosa.</title>
        <authorList>
            <person name="Glockner G."/>
            <person name="Hulsmann N."/>
            <person name="Schleicher M."/>
            <person name="Noegel A.A."/>
            <person name="Eichinger L."/>
            <person name="Gallinger C."/>
            <person name="Pawlowski J."/>
            <person name="Sierra R."/>
            <person name="Euteneuer U."/>
            <person name="Pillet L."/>
            <person name="Moustafa A."/>
            <person name="Platzer M."/>
            <person name="Groth M."/>
            <person name="Szafranski K."/>
            <person name="Schliwa M."/>
        </authorList>
    </citation>
    <scope>NUCLEOTIDE SEQUENCE [LARGE SCALE GENOMIC DNA]</scope>
</reference>
<organism evidence="5 6">
    <name type="scientific">Reticulomyxa filosa</name>
    <dbReference type="NCBI Taxonomy" id="46433"/>
    <lineage>
        <taxon>Eukaryota</taxon>
        <taxon>Sar</taxon>
        <taxon>Rhizaria</taxon>
        <taxon>Retaria</taxon>
        <taxon>Foraminifera</taxon>
        <taxon>Monothalamids</taxon>
        <taxon>Reticulomyxidae</taxon>
        <taxon>Reticulomyxa</taxon>
    </lineage>
</organism>
<gene>
    <name evidence="5" type="ORF">RFI_03959</name>
</gene>
<evidence type="ECO:0000313" key="6">
    <source>
        <dbReference type="Proteomes" id="UP000023152"/>
    </source>
</evidence>
<dbReference type="Gene3D" id="2.130.10.10">
    <property type="entry name" value="YVTN repeat-like/Quinoprotein amine dehydrogenase"/>
    <property type="match status" value="1"/>
</dbReference>
<dbReference type="PANTHER" id="PTHR19848:SF8">
    <property type="entry name" value="F-BOX AND WD REPEAT DOMAIN CONTAINING 7"/>
    <property type="match status" value="1"/>
</dbReference>
<name>X6P3N1_RETFI</name>
<evidence type="ECO:0000256" key="1">
    <source>
        <dbReference type="ARBA" id="ARBA00022574"/>
    </source>
</evidence>
<dbReference type="InterPro" id="IPR015943">
    <property type="entry name" value="WD40/YVTN_repeat-like_dom_sf"/>
</dbReference>
<dbReference type="AlphaFoldDB" id="X6P3N1"/>
<dbReference type="PROSITE" id="PS00678">
    <property type="entry name" value="WD_REPEATS_1"/>
    <property type="match status" value="1"/>
</dbReference>
<sequence length="232" mass="27697">MLQPQFKDHLITNMELHFDLPNQMERDSQQEFLKYRADIELMTRGFNAKEKQVLSDNEKIVKSLKEKNVKLTQDYEQLIQKLNNQHKEEKEINQSSLYRLQLLPLIYFSIDYSTFDDCQFICSGSSDKTVCVWDFDNNKQIQSFNEHSNAVYCVKFSPYHYRNHRQNVIYSSSFDKTIRFWDFKDNRQLQIFNDHTSAVCGIEFSPFNMANIYVLGHMTKQFIYGILKHPNN</sequence>
<keyword evidence="4" id="KW-0175">Coiled coil</keyword>
<dbReference type="InterPro" id="IPR036322">
    <property type="entry name" value="WD40_repeat_dom_sf"/>
</dbReference>
<dbReference type="PROSITE" id="PS50294">
    <property type="entry name" value="WD_REPEATS_REGION"/>
    <property type="match status" value="1"/>
</dbReference>
<dbReference type="Pfam" id="PF00400">
    <property type="entry name" value="WD40"/>
    <property type="match status" value="2"/>
</dbReference>
<keyword evidence="1 3" id="KW-0853">WD repeat</keyword>
<feature type="coiled-coil region" evidence="4">
    <location>
        <begin position="61"/>
        <end position="95"/>
    </location>
</feature>
<evidence type="ECO:0000256" key="4">
    <source>
        <dbReference type="SAM" id="Coils"/>
    </source>
</evidence>
<comment type="caution">
    <text evidence="5">The sequence shown here is derived from an EMBL/GenBank/DDBJ whole genome shotgun (WGS) entry which is preliminary data.</text>
</comment>
<dbReference type="SUPFAM" id="SSF50978">
    <property type="entry name" value="WD40 repeat-like"/>
    <property type="match status" value="1"/>
</dbReference>
<keyword evidence="6" id="KW-1185">Reference proteome</keyword>
<protein>
    <submittedName>
        <fullName evidence="5">WD repeat protein</fullName>
    </submittedName>
</protein>